<dbReference type="SMART" id="SM00471">
    <property type="entry name" value="HDc"/>
    <property type="match status" value="1"/>
</dbReference>
<dbReference type="PANTHER" id="PTHR11373:SF40">
    <property type="entry name" value="DEOXYGUANOSINETRIPHOSPHATE TRIPHOSPHOHYDROLASE-LIKE PROTEIN 2"/>
    <property type="match status" value="1"/>
</dbReference>
<accession>A0A2S2E339</accession>
<dbReference type="GO" id="GO:0006203">
    <property type="term" value="P:dGTP catabolic process"/>
    <property type="evidence" value="ECO:0007669"/>
    <property type="project" value="TreeGrafter"/>
</dbReference>
<proteinExistence type="inferred from homology"/>
<dbReference type="Pfam" id="PF13286">
    <property type="entry name" value="HD_assoc"/>
    <property type="match status" value="1"/>
</dbReference>
<dbReference type="PROSITE" id="PS51831">
    <property type="entry name" value="HD"/>
    <property type="match status" value="1"/>
</dbReference>
<dbReference type="Proteomes" id="UP000245728">
    <property type="component" value="Chromosome"/>
</dbReference>
<dbReference type="SUPFAM" id="SSF109604">
    <property type="entry name" value="HD-domain/PDEase-like"/>
    <property type="match status" value="1"/>
</dbReference>
<evidence type="ECO:0000313" key="5">
    <source>
        <dbReference type="EMBL" id="AWL12053.1"/>
    </source>
</evidence>
<keyword evidence="1 2" id="KW-0378">Hydrolase</keyword>
<evidence type="ECO:0000256" key="2">
    <source>
        <dbReference type="HAMAP-Rule" id="MF_01212"/>
    </source>
</evidence>
<dbReference type="NCBIfam" id="TIGR01353">
    <property type="entry name" value="dGTP_triPase"/>
    <property type="match status" value="1"/>
</dbReference>
<dbReference type="OrthoDB" id="9803619at2"/>
<dbReference type="NCBIfam" id="NF003701">
    <property type="entry name" value="PRK05318.1"/>
    <property type="match status" value="1"/>
</dbReference>
<dbReference type="GO" id="GO:0008832">
    <property type="term" value="F:dGTPase activity"/>
    <property type="evidence" value="ECO:0007669"/>
    <property type="project" value="TreeGrafter"/>
</dbReference>
<keyword evidence="6" id="KW-1185">Reference proteome</keyword>
<dbReference type="InterPro" id="IPR006261">
    <property type="entry name" value="dGTPase"/>
</dbReference>
<dbReference type="Pfam" id="PF01966">
    <property type="entry name" value="HD"/>
    <property type="match status" value="1"/>
</dbReference>
<protein>
    <recommendedName>
        <fullName evidence="2">Deoxyguanosinetriphosphate triphosphohydrolase-like protein</fullName>
    </recommendedName>
</protein>
<evidence type="ECO:0000256" key="1">
    <source>
        <dbReference type="ARBA" id="ARBA00022801"/>
    </source>
</evidence>
<name>A0A2S2E339_9ALTE</name>
<dbReference type="EMBL" id="CP029347">
    <property type="protein sequence ID" value="AWL12053.1"/>
    <property type="molecule type" value="Genomic_DNA"/>
</dbReference>
<gene>
    <name evidence="5" type="ORF">HMF8227_01579</name>
</gene>
<evidence type="ECO:0000256" key="3">
    <source>
        <dbReference type="SAM" id="MobiDB-lite"/>
    </source>
</evidence>
<dbReference type="PANTHER" id="PTHR11373">
    <property type="entry name" value="DEOXYNUCLEOSIDE TRIPHOSPHATE TRIPHOSPHOHYDROLASE"/>
    <property type="match status" value="1"/>
</dbReference>
<organism evidence="5 6">
    <name type="scientific">Saliniradius amylolyticus</name>
    <dbReference type="NCBI Taxonomy" id="2183582"/>
    <lineage>
        <taxon>Bacteria</taxon>
        <taxon>Pseudomonadati</taxon>
        <taxon>Pseudomonadota</taxon>
        <taxon>Gammaproteobacteria</taxon>
        <taxon>Alteromonadales</taxon>
        <taxon>Alteromonadaceae</taxon>
        <taxon>Saliniradius</taxon>
    </lineage>
</organism>
<dbReference type="RefSeq" id="WP_109339657.1">
    <property type="nucleotide sequence ID" value="NZ_CP029347.1"/>
</dbReference>
<sequence length="432" mass="48498">MTASPWLERRHQQTARSGDLRSPFHRDKARILHSAAFRRLQAKTQVLGVGVSDFHRTRLTHSLEAAQIGHGIGELLKRKYPELTQTLALSDDLIEALCLAHDIGHPPFGHGGETALHHKMRAYGGFEGNGQTFRIVSKLEPYSPDAGMNLCRRTLLGLVKYPALLSQLENSGPVPKRLSEASPPKGLFEDDADVFDWLLTPFSDADRARFTQTQPDDVHRRTRYKSFDCSIMELADDIAYSIHDLEDAIVMGIVLKQDFEQAVIGPIEHIGDKSLNAFLPDLSEQLFSPNHYDRKNAIGALVNAFITHTEITLTDEAFESPLLRHNAALPHAYAEALGAFKHFVFEQVICAQPVRVAEYRGQQLVMALFDALTDEPEKLLPANTRQRWIKAHKEGQNPHRVIADYISGMTDEYASSLYRSLYLPPSGRHTLI</sequence>
<evidence type="ECO:0000313" key="6">
    <source>
        <dbReference type="Proteomes" id="UP000245728"/>
    </source>
</evidence>
<dbReference type="InterPro" id="IPR050135">
    <property type="entry name" value="dGTPase-like"/>
</dbReference>
<dbReference type="CDD" id="cd00077">
    <property type="entry name" value="HDc"/>
    <property type="match status" value="1"/>
</dbReference>
<dbReference type="KEGG" id="salh:HMF8227_01579"/>
<dbReference type="InterPro" id="IPR003607">
    <property type="entry name" value="HD/PDEase_dom"/>
</dbReference>
<dbReference type="AlphaFoldDB" id="A0A2S2E339"/>
<dbReference type="HAMAP" id="MF_01212">
    <property type="entry name" value="dGTPase_type2"/>
    <property type="match status" value="1"/>
</dbReference>
<evidence type="ECO:0000259" key="4">
    <source>
        <dbReference type="PROSITE" id="PS51831"/>
    </source>
</evidence>
<feature type="region of interest" description="Disordered" evidence="3">
    <location>
        <begin position="1"/>
        <end position="22"/>
    </location>
</feature>
<dbReference type="InterPro" id="IPR023023">
    <property type="entry name" value="dNTPase_2"/>
</dbReference>
<dbReference type="InterPro" id="IPR026875">
    <property type="entry name" value="PHydrolase_assoc_dom"/>
</dbReference>
<comment type="similarity">
    <text evidence="2">Belongs to the dGTPase family. Type 2 subfamily.</text>
</comment>
<feature type="domain" description="HD" evidence="4">
    <location>
        <begin position="58"/>
        <end position="241"/>
    </location>
</feature>
<dbReference type="NCBIfam" id="NF041026">
    <property type="entry name" value="antiphage_dGTPase"/>
    <property type="match status" value="1"/>
</dbReference>
<reference evidence="5 6" key="1">
    <citation type="submission" date="2018-05" db="EMBL/GenBank/DDBJ databases">
        <title>Salinimonas sp. HMF8227 Genome sequencing and assembly.</title>
        <authorList>
            <person name="Kang H."/>
            <person name="Kang J."/>
            <person name="Cha I."/>
            <person name="Kim H."/>
            <person name="Joh K."/>
        </authorList>
    </citation>
    <scope>NUCLEOTIDE SEQUENCE [LARGE SCALE GENOMIC DNA]</scope>
    <source>
        <strain evidence="5 6">HMF8227</strain>
    </source>
</reference>
<dbReference type="InterPro" id="IPR006674">
    <property type="entry name" value="HD_domain"/>
</dbReference>
<dbReference type="Gene3D" id="1.10.3210.10">
    <property type="entry name" value="Hypothetical protein af1432"/>
    <property type="match status" value="1"/>
</dbReference>